<name>A0A4P6EH08_9MICO</name>
<keyword evidence="2" id="KW-1185">Reference proteome</keyword>
<accession>A0A4P6EH08</accession>
<gene>
    <name evidence="1" type="ORF">ET475_17610</name>
</gene>
<dbReference type="RefSeq" id="WP_129393387.1">
    <property type="nucleotide sequence ID" value="NZ_CP035494.1"/>
</dbReference>
<evidence type="ECO:0008006" key="3">
    <source>
        <dbReference type="Google" id="ProtNLM"/>
    </source>
</evidence>
<dbReference type="Proteomes" id="UP000293995">
    <property type="component" value="Chromosome"/>
</dbReference>
<proteinExistence type="predicted"/>
<organism evidence="1 2">
    <name type="scientific">Microbacterium protaetiae</name>
    <dbReference type="NCBI Taxonomy" id="2509458"/>
    <lineage>
        <taxon>Bacteria</taxon>
        <taxon>Bacillati</taxon>
        <taxon>Actinomycetota</taxon>
        <taxon>Actinomycetes</taxon>
        <taxon>Micrococcales</taxon>
        <taxon>Microbacteriaceae</taxon>
        <taxon>Microbacterium</taxon>
    </lineage>
</organism>
<dbReference type="AlphaFoldDB" id="A0A4P6EH08"/>
<sequence>MRREFDPAAIRTSITSRATLIAYGWTDKKIHTAVRRRDIRRLHHGWYISHSLWEELFWEQQHLAHVMAVVDDALEPGPVAAMESAAVVHRLPLFHHLPARVHVICLPGAMASSTRDVLRHVVPLEYTDIVDIDGIRCTSLARTVVDVARTCSFETAVACADAALRQVAVSADDPWAYDVDAAERLRHEMHMILDRLPGVHGARRARWVIDFADGRAQSSGESVSRLRIVQIGISVRDIQVRIEGPDGSFYVADIDAEHWWVEFDGMAKYVDDELRGEASADAVVVAEKKREDWIRARTDRMTVRLADEHIGTVADCIARLAEYGIRPPRRRPVPDPGPPAA</sequence>
<dbReference type="OrthoDB" id="5517693at2"/>
<protein>
    <recommendedName>
        <fullName evidence="3">Type IV toxin-antitoxin system AbiEi family antitoxin domain-containing protein</fullName>
    </recommendedName>
</protein>
<dbReference type="KEGG" id="mprt:ET475_17610"/>
<evidence type="ECO:0000313" key="1">
    <source>
        <dbReference type="EMBL" id="QAY61605.1"/>
    </source>
</evidence>
<evidence type="ECO:0000313" key="2">
    <source>
        <dbReference type="Proteomes" id="UP000293995"/>
    </source>
</evidence>
<reference evidence="1 2" key="1">
    <citation type="submission" date="2019-01" db="EMBL/GenBank/DDBJ databases">
        <title>Genome sequencing of strain DFW100M-13.</title>
        <authorList>
            <person name="Heo J."/>
            <person name="Kim S.-J."/>
            <person name="Kim J.-S."/>
            <person name="Hong S.-B."/>
            <person name="Kwon S.-W."/>
        </authorList>
    </citation>
    <scope>NUCLEOTIDE SEQUENCE [LARGE SCALE GENOMIC DNA]</scope>
    <source>
        <strain evidence="1 2">DFW100M-13</strain>
    </source>
</reference>
<dbReference type="EMBL" id="CP035494">
    <property type="protein sequence ID" value="QAY61605.1"/>
    <property type="molecule type" value="Genomic_DNA"/>
</dbReference>